<dbReference type="InterPro" id="IPR035437">
    <property type="entry name" value="SNase_OB-fold_sf"/>
</dbReference>
<dbReference type="SMART" id="SM00318">
    <property type="entry name" value="SNc"/>
    <property type="match status" value="1"/>
</dbReference>
<dbReference type="Gramene" id="TraesCS5D03G0382200.1">
    <property type="protein sequence ID" value="TraesCS5D03G0382200.1.CDS"/>
    <property type="gene ID" value="TraesCS5D03G0382200"/>
</dbReference>
<dbReference type="SMR" id="A0A3B6MPJ0"/>
<evidence type="ECO:0000313" key="2">
    <source>
        <dbReference type="EnsemblPlants" id="TraesCS5D02G155300.2"/>
    </source>
</evidence>
<dbReference type="OMA" id="HYHIFIS"/>
<dbReference type="GeneID" id="123120471"/>
<dbReference type="OrthoDB" id="430293at2759"/>
<protein>
    <recommendedName>
        <fullName evidence="1">TNase-like domain-containing protein</fullName>
    </recommendedName>
</protein>
<dbReference type="Gramene" id="TraesSTA5D03G03088600.1">
    <property type="protein sequence ID" value="TraesSTA5D03G03088600.1"/>
    <property type="gene ID" value="TraesSTA5D03G03088600"/>
</dbReference>
<evidence type="ECO:0000259" key="1">
    <source>
        <dbReference type="PROSITE" id="PS50830"/>
    </source>
</evidence>
<dbReference type="SUPFAM" id="SSF50199">
    <property type="entry name" value="Staphylococcal nuclease"/>
    <property type="match status" value="1"/>
</dbReference>
<dbReference type="RefSeq" id="XP_044396406.1">
    <property type="nucleotide sequence ID" value="XM_044540471.1"/>
</dbReference>
<dbReference type="Gene3D" id="2.40.50.90">
    <property type="match status" value="1"/>
</dbReference>
<gene>
    <name evidence="2" type="primary">LOC123120471</name>
</gene>
<sequence length="274" mass="31398">MLVATALGRIQGANLEGVLAYYGFPIPMPPVVTTEHHPASLPDGQFVLKTLPIYAKCIGDGDGFTAYVDTADPTESANVPQEVREAVNAMSQTPKHRNSQQKSVLQSKLNKAGYRIIYTSKDEILARQYRFRLRGIDAQEMGMQYGKESQNALVNLIAGKSVMVYVYGQDQYDRCVGDIYCDGVFIQEQMLKEGHAWHYKIYDKCKEFAKWEMKARDARRGLWASDNPEKPWDWKRKHNVRNEASDNLDKTWEWRRKPHNARHQNTPIQVTLCT</sequence>
<dbReference type="PaxDb" id="4565-Traes_5DL_3208D809A.1"/>
<reference evidence="2" key="2">
    <citation type="submission" date="2018-10" db="UniProtKB">
        <authorList>
            <consortium name="EnsemblPlants"/>
        </authorList>
    </citation>
    <scope>IDENTIFICATION</scope>
</reference>
<keyword evidence="3" id="KW-1185">Reference proteome</keyword>
<dbReference type="InterPro" id="IPR016071">
    <property type="entry name" value="Staphylococal_nuclease_OB-fold"/>
</dbReference>
<dbReference type="Pfam" id="PF00565">
    <property type="entry name" value="SNase"/>
    <property type="match status" value="1"/>
</dbReference>
<dbReference type="Gramene" id="TraesLAC5D03G03053540.1">
    <property type="protein sequence ID" value="TraesLAC5D03G03053540.1"/>
    <property type="gene ID" value="TraesLAC5D03G03053540"/>
</dbReference>
<dbReference type="EnsemblPlants" id="TraesCS5D02G155300.2">
    <property type="protein sequence ID" value="TraesCS5D02G155300.2"/>
    <property type="gene ID" value="TraesCS5D02G155300"/>
</dbReference>
<proteinExistence type="predicted"/>
<dbReference type="Gramene" id="TraesJAG5D03G03095870.1">
    <property type="protein sequence ID" value="TraesJAG5D03G03095870.1"/>
    <property type="gene ID" value="TraesJAG5D03G03095870"/>
</dbReference>
<dbReference type="PANTHER" id="PTHR12302">
    <property type="entry name" value="EBNA2 BINDING PROTEIN P100"/>
    <property type="match status" value="1"/>
</dbReference>
<feature type="domain" description="TNase-like" evidence="1">
    <location>
        <begin position="49"/>
        <end position="225"/>
    </location>
</feature>
<dbReference type="Gramene" id="TraesPARA_EIv1.0_1801640.1">
    <property type="protein sequence ID" value="TraesPARA_EIv1.0_1801640.1.CDS"/>
    <property type="gene ID" value="TraesPARA_EIv1.0_1801640"/>
</dbReference>
<dbReference type="Proteomes" id="UP000019116">
    <property type="component" value="Chromosome 5D"/>
</dbReference>
<dbReference type="STRING" id="4565.A0A3B6MPJ0"/>
<organism evidence="2">
    <name type="scientific">Triticum aestivum</name>
    <name type="common">Wheat</name>
    <dbReference type="NCBI Taxonomy" id="4565"/>
    <lineage>
        <taxon>Eukaryota</taxon>
        <taxon>Viridiplantae</taxon>
        <taxon>Streptophyta</taxon>
        <taxon>Embryophyta</taxon>
        <taxon>Tracheophyta</taxon>
        <taxon>Spermatophyta</taxon>
        <taxon>Magnoliopsida</taxon>
        <taxon>Liliopsida</taxon>
        <taxon>Poales</taxon>
        <taxon>Poaceae</taxon>
        <taxon>BOP clade</taxon>
        <taxon>Pooideae</taxon>
        <taxon>Triticodae</taxon>
        <taxon>Triticeae</taxon>
        <taxon>Triticinae</taxon>
        <taxon>Triticum</taxon>
    </lineage>
</organism>
<dbReference type="Gramene" id="TraesMAC5D03G03096560.1">
    <property type="protein sequence ID" value="TraesMAC5D03G03096560.1"/>
    <property type="gene ID" value="TraesMAC5D03G03096560"/>
</dbReference>
<dbReference type="PROSITE" id="PS50830">
    <property type="entry name" value="TNASE_3"/>
    <property type="match status" value="1"/>
</dbReference>
<accession>A0A3B6MPJ0</accession>
<dbReference type="AlphaFoldDB" id="A0A3B6MPJ0"/>
<reference evidence="2" key="1">
    <citation type="submission" date="2018-08" db="EMBL/GenBank/DDBJ databases">
        <authorList>
            <person name="Rossello M."/>
        </authorList>
    </citation>
    <scope>NUCLEOTIDE SEQUENCE [LARGE SCALE GENOMIC DNA]</scope>
    <source>
        <strain evidence="2">cv. Chinese Spring</strain>
    </source>
</reference>
<evidence type="ECO:0000313" key="3">
    <source>
        <dbReference type="Proteomes" id="UP000019116"/>
    </source>
</evidence>
<name>A0A3B6MPJ0_WHEAT</name>
<dbReference type="Gramene" id="TraesNOR5D03G03127470.1">
    <property type="protein sequence ID" value="TraesNOR5D03G03127470.1"/>
    <property type="gene ID" value="TraesNOR5D03G03127470"/>
</dbReference>
<dbReference type="Gramene" id="TraesCS5D02G155300.2">
    <property type="protein sequence ID" value="TraesCS5D02G155300.2"/>
    <property type="gene ID" value="TraesCS5D02G155300"/>
</dbReference>
<dbReference type="PANTHER" id="PTHR12302:SF17">
    <property type="entry name" value="STAPHYLOCOCCAL-LIKE NUCLEASE CAN3-RELATED"/>
    <property type="match status" value="1"/>
</dbReference>